<dbReference type="Proteomes" id="UP000199300">
    <property type="component" value="Unassembled WGS sequence"/>
</dbReference>
<dbReference type="AlphaFoldDB" id="A0A1H8L0Z8"/>
<accession>A0A1H8L0Z8</accession>
<keyword evidence="3 10" id="KW-0378">Hydrolase</keyword>
<evidence type="ECO:0000256" key="5">
    <source>
        <dbReference type="ARBA" id="ARBA00022840"/>
    </source>
</evidence>
<evidence type="ECO:0000256" key="7">
    <source>
        <dbReference type="ARBA" id="ARBA00034617"/>
    </source>
</evidence>
<comment type="catalytic activity">
    <reaction evidence="7">
        <text>Couples ATP hydrolysis with the unwinding of duplex DNA by translocating in the 3'-5' direction.</text>
        <dbReference type="EC" id="5.6.2.4"/>
    </reaction>
</comment>
<keyword evidence="5 10" id="KW-0067">ATP-binding</keyword>
<sequence>MKDDGKFRESIVFSPLSEPIVVQAGPGSGKTTLLIERLKYIIEKRQKNYLGTGCITYTNAAKDEIISRLEKEGVQLPSNLFIGTIHSFLLDFVIKPYSHFFNNEDIPFKLASFGFARNYKNDIATMLKRPPYLINNSTLEAFESLNRDKNGNPFCYRGKIPSDVAKWWKSLLKRDGYIDQQDVVYLSYLILNKYEHIRDALSVRFPYMLVDEYQDVTYFQERLFLLLNHSTFFCVGDSNQSVFGFTGAQPENFKSKWENESYKTYKLSNNFRSAKHIIHLANNKTDIEQVEAGINGTSDQKVVFFKDVEQVSEVIKLFHRIRDNVECDEDYNPYIILARQNKYIRVISNLIKNQDIEPNMFFQKLKKEHYRRYKILYNSLIAILFRRESDFKQAVERIEEAFSYLLFNEHPNFVDLASIGYDKFMWKKLQVYTLQYLDGLVLSETTVAELFEEMKDFISNLSKDLFGIPIGNKLRMLNYNWKNQVKASKGTTISQLVDQLEIESNLSNSEGNVISIHNAKGQEAECVLVLAESKSQLDEWLALNNETEEARVGYVAFSRARKLLCVWAPLIEEEDYAHLDENVTFLDNSYISMKETV</sequence>
<dbReference type="GO" id="GO:0043138">
    <property type="term" value="F:3'-5' DNA helicase activity"/>
    <property type="evidence" value="ECO:0007669"/>
    <property type="project" value="UniProtKB-EC"/>
</dbReference>
<keyword evidence="6" id="KW-0413">Isomerase</keyword>
<dbReference type="EMBL" id="FODJ01000003">
    <property type="protein sequence ID" value="SEN98328.1"/>
    <property type="molecule type" value="Genomic_DNA"/>
</dbReference>
<dbReference type="RefSeq" id="WP_091495762.1">
    <property type="nucleotide sequence ID" value="NZ_FODJ01000003.1"/>
</dbReference>
<evidence type="ECO:0000313" key="12">
    <source>
        <dbReference type="EMBL" id="SEN98328.1"/>
    </source>
</evidence>
<comment type="similarity">
    <text evidence="1">Belongs to the helicase family. UvrD subfamily.</text>
</comment>
<dbReference type="Gene3D" id="3.40.50.300">
    <property type="entry name" value="P-loop containing nucleotide triphosphate hydrolases"/>
    <property type="match status" value="2"/>
</dbReference>
<gene>
    <name evidence="12" type="ORF">SAMN04488134_10327</name>
</gene>
<dbReference type="EC" id="5.6.2.4" evidence="8"/>
<comment type="catalytic activity">
    <reaction evidence="9">
        <text>ATP + H2O = ADP + phosphate + H(+)</text>
        <dbReference type="Rhea" id="RHEA:13065"/>
        <dbReference type="ChEBI" id="CHEBI:15377"/>
        <dbReference type="ChEBI" id="CHEBI:15378"/>
        <dbReference type="ChEBI" id="CHEBI:30616"/>
        <dbReference type="ChEBI" id="CHEBI:43474"/>
        <dbReference type="ChEBI" id="CHEBI:456216"/>
        <dbReference type="EC" id="5.6.2.4"/>
    </reaction>
</comment>
<feature type="binding site" evidence="10">
    <location>
        <begin position="24"/>
        <end position="31"/>
    </location>
    <ligand>
        <name>ATP</name>
        <dbReference type="ChEBI" id="CHEBI:30616"/>
    </ligand>
</feature>
<dbReference type="OrthoDB" id="9765670at2"/>
<feature type="domain" description="UvrD-like helicase ATP-binding" evidence="11">
    <location>
        <begin position="3"/>
        <end position="274"/>
    </location>
</feature>
<keyword evidence="2 10" id="KW-0547">Nucleotide-binding</keyword>
<dbReference type="InterPro" id="IPR014016">
    <property type="entry name" value="UvrD-like_ATP-bd"/>
</dbReference>
<dbReference type="GO" id="GO:0005524">
    <property type="term" value="F:ATP binding"/>
    <property type="evidence" value="ECO:0007669"/>
    <property type="project" value="UniProtKB-UniRule"/>
</dbReference>
<dbReference type="PANTHER" id="PTHR11070">
    <property type="entry name" value="UVRD / RECB / PCRA DNA HELICASE FAMILY MEMBER"/>
    <property type="match status" value="1"/>
</dbReference>
<dbReference type="Gene3D" id="1.10.486.10">
    <property type="entry name" value="PCRA, domain 4"/>
    <property type="match status" value="1"/>
</dbReference>
<dbReference type="Gene3D" id="1.10.10.160">
    <property type="match status" value="1"/>
</dbReference>
<evidence type="ECO:0000256" key="2">
    <source>
        <dbReference type="ARBA" id="ARBA00022741"/>
    </source>
</evidence>
<dbReference type="PANTHER" id="PTHR11070:SF3">
    <property type="entry name" value="DNA 3'-5' HELICASE"/>
    <property type="match status" value="1"/>
</dbReference>
<dbReference type="GO" id="GO:0005829">
    <property type="term" value="C:cytosol"/>
    <property type="evidence" value="ECO:0007669"/>
    <property type="project" value="TreeGrafter"/>
</dbReference>
<evidence type="ECO:0000256" key="3">
    <source>
        <dbReference type="ARBA" id="ARBA00022801"/>
    </source>
</evidence>
<proteinExistence type="inferred from homology"/>
<dbReference type="SUPFAM" id="SSF52540">
    <property type="entry name" value="P-loop containing nucleoside triphosphate hydrolases"/>
    <property type="match status" value="1"/>
</dbReference>
<dbReference type="InterPro" id="IPR027417">
    <property type="entry name" value="P-loop_NTPase"/>
</dbReference>
<keyword evidence="4 10" id="KW-0347">Helicase</keyword>
<evidence type="ECO:0000313" key="13">
    <source>
        <dbReference type="Proteomes" id="UP000199300"/>
    </source>
</evidence>
<evidence type="ECO:0000256" key="6">
    <source>
        <dbReference type="ARBA" id="ARBA00023235"/>
    </source>
</evidence>
<evidence type="ECO:0000256" key="9">
    <source>
        <dbReference type="ARBA" id="ARBA00048988"/>
    </source>
</evidence>
<protein>
    <recommendedName>
        <fullName evidence="8">DNA 3'-5' helicase</fullName>
        <ecNumber evidence="8">5.6.2.4</ecNumber>
    </recommendedName>
</protein>
<organism evidence="12 13">
    <name type="scientific">Amphibacillus marinus</name>
    <dbReference type="NCBI Taxonomy" id="872970"/>
    <lineage>
        <taxon>Bacteria</taxon>
        <taxon>Bacillati</taxon>
        <taxon>Bacillota</taxon>
        <taxon>Bacilli</taxon>
        <taxon>Bacillales</taxon>
        <taxon>Bacillaceae</taxon>
        <taxon>Amphibacillus</taxon>
    </lineage>
</organism>
<dbReference type="GO" id="GO:0000725">
    <property type="term" value="P:recombinational repair"/>
    <property type="evidence" value="ECO:0007669"/>
    <property type="project" value="TreeGrafter"/>
</dbReference>
<dbReference type="Pfam" id="PF13361">
    <property type="entry name" value="UvrD_C"/>
    <property type="match status" value="2"/>
</dbReference>
<dbReference type="CDD" id="cd17932">
    <property type="entry name" value="DEXQc_UvrD"/>
    <property type="match status" value="1"/>
</dbReference>
<name>A0A1H8L0Z8_9BACI</name>
<dbReference type="STRING" id="872970.SAMN04488134_10327"/>
<evidence type="ECO:0000259" key="11">
    <source>
        <dbReference type="PROSITE" id="PS51198"/>
    </source>
</evidence>
<dbReference type="InterPro" id="IPR014017">
    <property type="entry name" value="DNA_helicase_UvrD-like_C"/>
</dbReference>
<dbReference type="GO" id="GO:0003677">
    <property type="term" value="F:DNA binding"/>
    <property type="evidence" value="ECO:0007669"/>
    <property type="project" value="InterPro"/>
</dbReference>
<evidence type="ECO:0000256" key="4">
    <source>
        <dbReference type="ARBA" id="ARBA00022806"/>
    </source>
</evidence>
<evidence type="ECO:0000256" key="10">
    <source>
        <dbReference type="PROSITE-ProRule" id="PRU00560"/>
    </source>
</evidence>
<dbReference type="GO" id="GO:0016887">
    <property type="term" value="F:ATP hydrolysis activity"/>
    <property type="evidence" value="ECO:0007669"/>
    <property type="project" value="RHEA"/>
</dbReference>
<keyword evidence="13" id="KW-1185">Reference proteome</keyword>
<reference evidence="12 13" key="1">
    <citation type="submission" date="2016-10" db="EMBL/GenBank/DDBJ databases">
        <authorList>
            <person name="de Groot N.N."/>
        </authorList>
    </citation>
    <scope>NUCLEOTIDE SEQUENCE [LARGE SCALE GENOMIC DNA]</scope>
    <source>
        <strain evidence="12 13">CGMCC 1.10434</strain>
    </source>
</reference>
<dbReference type="InterPro" id="IPR013986">
    <property type="entry name" value="DExx_box_DNA_helicase_dom_sf"/>
</dbReference>
<dbReference type="Pfam" id="PF00580">
    <property type="entry name" value="UvrD-helicase"/>
    <property type="match status" value="1"/>
</dbReference>
<dbReference type="PROSITE" id="PS51198">
    <property type="entry name" value="UVRD_HELICASE_ATP_BIND"/>
    <property type="match status" value="1"/>
</dbReference>
<dbReference type="InterPro" id="IPR000212">
    <property type="entry name" value="DNA_helicase_UvrD/REP"/>
</dbReference>
<evidence type="ECO:0000256" key="8">
    <source>
        <dbReference type="ARBA" id="ARBA00034808"/>
    </source>
</evidence>
<evidence type="ECO:0000256" key="1">
    <source>
        <dbReference type="ARBA" id="ARBA00009922"/>
    </source>
</evidence>